<gene>
    <name evidence="1" type="ORF">HF872_12080</name>
</gene>
<dbReference type="SUPFAM" id="SSF89796">
    <property type="entry name" value="CoA-transferase family III (CaiB/BaiF)"/>
    <property type="match status" value="1"/>
</dbReference>
<dbReference type="Pfam" id="PF02515">
    <property type="entry name" value="CoA_transf_3"/>
    <property type="match status" value="1"/>
</dbReference>
<dbReference type="RefSeq" id="WP_170088084.1">
    <property type="nucleotide sequence ID" value="NZ_JABAFG010000029.1"/>
</dbReference>
<dbReference type="InterPro" id="IPR050509">
    <property type="entry name" value="CoA-transferase_III"/>
</dbReference>
<dbReference type="Proteomes" id="UP000591071">
    <property type="component" value="Unassembled WGS sequence"/>
</dbReference>
<dbReference type="PANTHER" id="PTHR48228">
    <property type="entry name" value="SUCCINYL-COA--D-CITRAMALATE COA-TRANSFERASE"/>
    <property type="match status" value="1"/>
</dbReference>
<keyword evidence="1" id="KW-0808">Transferase</keyword>
<name>A0A848C493_9FIRM</name>
<evidence type="ECO:0000313" key="1">
    <source>
        <dbReference type="EMBL" id="NME29343.1"/>
    </source>
</evidence>
<dbReference type="InterPro" id="IPR044855">
    <property type="entry name" value="CoA-Trfase_III_dom3_sf"/>
</dbReference>
<evidence type="ECO:0000313" key="2">
    <source>
        <dbReference type="Proteomes" id="UP000591071"/>
    </source>
</evidence>
<dbReference type="Gene3D" id="3.30.1540.10">
    <property type="entry name" value="formyl-coa transferase, domain 3"/>
    <property type="match status" value="1"/>
</dbReference>
<dbReference type="AlphaFoldDB" id="A0A848C493"/>
<protein>
    <submittedName>
        <fullName evidence="1">CoA transferase</fullName>
    </submittedName>
</protein>
<comment type="caution">
    <text evidence="1">The sequence shown here is derived from an EMBL/GenBank/DDBJ whole genome shotgun (WGS) entry which is preliminary data.</text>
</comment>
<dbReference type="InterPro" id="IPR003673">
    <property type="entry name" value="CoA-Trfase_fam_III"/>
</dbReference>
<dbReference type="Gene3D" id="3.40.50.10540">
    <property type="entry name" value="Crotonobetainyl-coa:carnitine coa-transferase, domain 1"/>
    <property type="match status" value="1"/>
</dbReference>
<reference evidence="1 2" key="1">
    <citation type="submission" date="2020-04" db="EMBL/GenBank/DDBJ databases">
        <authorList>
            <person name="Hitch T.C.A."/>
            <person name="Wylensek D."/>
            <person name="Clavel T."/>
        </authorList>
    </citation>
    <scope>NUCLEOTIDE SEQUENCE [LARGE SCALE GENOMIC DNA]</scope>
    <source>
        <strain evidence="1 2">Oil-RF-744-FAT-WT-6-1</strain>
    </source>
</reference>
<dbReference type="GO" id="GO:0016740">
    <property type="term" value="F:transferase activity"/>
    <property type="evidence" value="ECO:0007669"/>
    <property type="project" value="UniProtKB-KW"/>
</dbReference>
<dbReference type="EMBL" id="JABAFG010000029">
    <property type="protein sequence ID" value="NME29343.1"/>
    <property type="molecule type" value="Genomic_DNA"/>
</dbReference>
<accession>A0A848C493</accession>
<dbReference type="InterPro" id="IPR023606">
    <property type="entry name" value="CoA-Trfase_III_dom_1_sf"/>
</dbReference>
<proteinExistence type="predicted"/>
<sequence>MDEQLPLTGVKIVDLSTYAAVPAAARILADWGANVIKVESFKGDSWRRYGEIAQVPCTEDENPCWDVNNSNKRSISLNLRTEKGMEILHRLLADADVFMTNYRMTALRAMSLTWKVLHQTYPRLIWGHLSGYGNKGPEAERPGFDIAAFWARSGLMQDYGQPGMAPLTPFHAVGDMATGSIMAGGLCAALYKQARTGKGDKVEISLLGTASWLTGFPAVAAQKAYGNVYPRKRNEQPSPVCIPYECADGEWLELCIMDYERYYPALCHILDLDTLIDDERFNTFAAVQCHAGEFIDLVQRAFLKKKRADWGPVLTAADIVYDNVGHFRDITENQQAWANGNLYERHFNNGRSAVLPNTPITFEEARRPASPAPLLGEHSREILREYEYTDEEIEEYIARGIVRDHEET</sequence>
<organism evidence="1 2">
    <name type="scientific">Megasphaera hexanoica</name>
    <dbReference type="NCBI Taxonomy" id="1675036"/>
    <lineage>
        <taxon>Bacteria</taxon>
        <taxon>Bacillati</taxon>
        <taxon>Bacillota</taxon>
        <taxon>Negativicutes</taxon>
        <taxon>Veillonellales</taxon>
        <taxon>Veillonellaceae</taxon>
        <taxon>Megasphaera</taxon>
    </lineage>
</organism>
<dbReference type="PANTHER" id="PTHR48228:SF2">
    <property type="entry name" value="E-CINNAMOYL-COA:R-PHENYLLACTATE COA TRANSFERASE LARGE SUBUNIT"/>
    <property type="match status" value="1"/>
</dbReference>